<dbReference type="InterPro" id="IPR034600">
    <property type="entry name" value="Ribosomal_bL31m"/>
</dbReference>
<protein>
    <recommendedName>
        <fullName evidence="2">Ribosomal protein bL31m N-terminal domain-containing protein</fullName>
    </recommendedName>
</protein>
<dbReference type="GO" id="GO:0003735">
    <property type="term" value="F:structural constituent of ribosome"/>
    <property type="evidence" value="ECO:0007669"/>
    <property type="project" value="InterPro"/>
</dbReference>
<feature type="region of interest" description="Disordered" evidence="1">
    <location>
        <begin position="110"/>
        <end position="130"/>
    </location>
</feature>
<evidence type="ECO:0000313" key="3">
    <source>
        <dbReference type="EMBL" id="QWW23839.1"/>
    </source>
</evidence>
<proteinExistence type="predicted"/>
<dbReference type="InterPro" id="IPR048874">
    <property type="entry name" value="Ribosomal_bL31m_N"/>
</dbReference>
<dbReference type="PANTHER" id="PTHR28174:SF1">
    <property type="entry name" value="LARGE RIBOSOMAL SUBUNIT PROTEIN BL31M"/>
    <property type="match status" value="1"/>
</dbReference>
<evidence type="ECO:0000259" key="2">
    <source>
        <dbReference type="Pfam" id="PF21492"/>
    </source>
</evidence>
<name>A0A8F2W1B4_CANAR</name>
<dbReference type="GO" id="GO:0005762">
    <property type="term" value="C:mitochondrial large ribosomal subunit"/>
    <property type="evidence" value="ECO:0007669"/>
    <property type="project" value="InterPro"/>
</dbReference>
<reference evidence="3" key="1">
    <citation type="submission" date="2021-06" db="EMBL/GenBank/DDBJ databases">
        <title>Candida auris outbreak in lebanese hospital.</title>
        <authorList>
            <person name="Finianos M."/>
        </authorList>
    </citation>
    <scope>NUCLEOTIDE SEQUENCE</scope>
    <source>
        <strain evidence="3">CA7LBN</strain>
    </source>
</reference>
<sequence length="194" mass="22281">MSGIVVEADNWIGCIHGYNPQDLIRLENLSKQHKFHPNVKSSSLKNYSGLHRFHNVRLSGRRVMKTIKMGKARPAIFHQFETFVELSDGSVVKRRSQAPKDEIRMISDQRSSPMWNPTRDDLDDTDPNAVGKVDRFRKRFGGFDGAEEASEKLSFQERRKQANEQKENLFDLLGENATEVKGGKVQPKWAKKKK</sequence>
<evidence type="ECO:0000256" key="1">
    <source>
        <dbReference type="SAM" id="MobiDB-lite"/>
    </source>
</evidence>
<gene>
    <name evidence="3" type="ORF">CA7LBN_002673</name>
</gene>
<dbReference type="PANTHER" id="PTHR28174">
    <property type="entry name" value="54S RIBOSOMAL PROTEIN L36, MITOCHONDRIAL"/>
    <property type="match status" value="1"/>
</dbReference>
<dbReference type="Pfam" id="PF21492">
    <property type="entry name" value="bL31_N"/>
    <property type="match status" value="1"/>
</dbReference>
<dbReference type="GO" id="GO:0032543">
    <property type="term" value="P:mitochondrial translation"/>
    <property type="evidence" value="ECO:0007669"/>
    <property type="project" value="InterPro"/>
</dbReference>
<dbReference type="EMBL" id="CP076751">
    <property type="protein sequence ID" value="QWW23839.1"/>
    <property type="molecule type" value="Genomic_DNA"/>
</dbReference>
<organism evidence="3">
    <name type="scientific">Candidozyma auris</name>
    <name type="common">Yeast</name>
    <name type="synonym">Candida auris</name>
    <dbReference type="NCBI Taxonomy" id="498019"/>
    <lineage>
        <taxon>Eukaryota</taxon>
        <taxon>Fungi</taxon>
        <taxon>Dikarya</taxon>
        <taxon>Ascomycota</taxon>
        <taxon>Saccharomycotina</taxon>
        <taxon>Pichiomycetes</taxon>
        <taxon>Metschnikowiaceae</taxon>
        <taxon>Candidozyma</taxon>
    </lineage>
</organism>
<accession>A0A8F2W1B4</accession>
<dbReference type="Gene3D" id="6.20.130.10">
    <property type="match status" value="1"/>
</dbReference>
<feature type="domain" description="Ribosomal protein bL31m N-terminal" evidence="2">
    <location>
        <begin position="61"/>
        <end position="118"/>
    </location>
</feature>
<dbReference type="AlphaFoldDB" id="A0A8F2W1B4"/>
<dbReference type="Proteomes" id="UP000825438">
    <property type="component" value="Chromosome III"/>
</dbReference>